<gene>
    <name evidence="2" type="ORF">FSB78_18705</name>
</gene>
<dbReference type="InterPro" id="IPR050266">
    <property type="entry name" value="AB_hydrolase_sf"/>
</dbReference>
<evidence type="ECO:0000313" key="3">
    <source>
        <dbReference type="Proteomes" id="UP000321250"/>
    </source>
</evidence>
<evidence type="ECO:0000313" key="2">
    <source>
        <dbReference type="EMBL" id="TXC68006.1"/>
    </source>
</evidence>
<reference evidence="2 3" key="1">
    <citation type="journal article" date="2013" name="Antonie Van Leeuwenhoek">
        <title>Sphingomonas ginsenosidivorax sp. nov., with the ability to transform ginsenosides.</title>
        <authorList>
            <person name="Jin X.F."/>
            <person name="Kim J.K."/>
            <person name="Liu Q.M."/>
            <person name="Kang M.S."/>
            <person name="He D."/>
            <person name="Jin F.X."/>
            <person name="Kim S.C."/>
            <person name="Im W.T."/>
        </authorList>
    </citation>
    <scope>NUCLEOTIDE SEQUENCE [LARGE SCALE GENOMIC DNA]</scope>
    <source>
        <strain evidence="2 3">KHI67</strain>
    </source>
</reference>
<dbReference type="GO" id="GO:0047372">
    <property type="term" value="F:monoacylglycerol lipase activity"/>
    <property type="evidence" value="ECO:0007669"/>
    <property type="project" value="TreeGrafter"/>
</dbReference>
<keyword evidence="3" id="KW-1185">Reference proteome</keyword>
<dbReference type="OrthoDB" id="8680283at2"/>
<dbReference type="SUPFAM" id="SSF53474">
    <property type="entry name" value="alpha/beta-Hydrolases"/>
    <property type="match status" value="1"/>
</dbReference>
<name>A0A5C6U857_9SPHN</name>
<dbReference type="Pfam" id="PF12697">
    <property type="entry name" value="Abhydrolase_6"/>
    <property type="match status" value="1"/>
</dbReference>
<organism evidence="2 3">
    <name type="scientific">Sphingomonas ginsenosidivorax</name>
    <dbReference type="NCBI Taxonomy" id="862135"/>
    <lineage>
        <taxon>Bacteria</taxon>
        <taxon>Pseudomonadati</taxon>
        <taxon>Pseudomonadota</taxon>
        <taxon>Alphaproteobacteria</taxon>
        <taxon>Sphingomonadales</taxon>
        <taxon>Sphingomonadaceae</taxon>
        <taxon>Sphingomonas</taxon>
    </lineage>
</organism>
<evidence type="ECO:0000259" key="1">
    <source>
        <dbReference type="Pfam" id="PF12697"/>
    </source>
</evidence>
<dbReference type="InterPro" id="IPR000639">
    <property type="entry name" value="Epox_hydrolase-like"/>
</dbReference>
<dbReference type="GO" id="GO:0016020">
    <property type="term" value="C:membrane"/>
    <property type="evidence" value="ECO:0007669"/>
    <property type="project" value="TreeGrafter"/>
</dbReference>
<dbReference type="EMBL" id="VOQR01000002">
    <property type="protein sequence ID" value="TXC68006.1"/>
    <property type="molecule type" value="Genomic_DNA"/>
</dbReference>
<accession>A0A5C6U857</accession>
<dbReference type="RefSeq" id="WP_147084397.1">
    <property type="nucleotide sequence ID" value="NZ_VOQR01000002.1"/>
</dbReference>
<sequence length="254" mass="26702">MSKYHVETTGSGDPILFIHGLGGTSNVFGPQVAALSRFFTCHRFDLPGAGQSESKGKNTIDGLVEAALGVLEQIGVDKPVHVVAHSMGTVVAQHLALMAPDKVRSLTLIGPVHAPGEAGREAMKARAAKAREEGLGEIADQIVAAGTSADTKANQPAIAAFVREFIMRQPAEGYARHCEALATCVAADVGRISVPAILITGDEDNTSPPPAASALAAKFPDSAFYILARTGHWTTIERPKEVNELVLNFLFGVK</sequence>
<dbReference type="PANTHER" id="PTHR43798">
    <property type="entry name" value="MONOACYLGLYCEROL LIPASE"/>
    <property type="match status" value="1"/>
</dbReference>
<dbReference type="PANTHER" id="PTHR43798:SF5">
    <property type="entry name" value="MONOACYLGLYCEROL LIPASE ABHD6"/>
    <property type="match status" value="1"/>
</dbReference>
<dbReference type="AlphaFoldDB" id="A0A5C6U857"/>
<dbReference type="GO" id="GO:0046464">
    <property type="term" value="P:acylglycerol catabolic process"/>
    <property type="evidence" value="ECO:0007669"/>
    <property type="project" value="TreeGrafter"/>
</dbReference>
<keyword evidence="2" id="KW-0378">Hydrolase</keyword>
<dbReference type="InterPro" id="IPR029058">
    <property type="entry name" value="AB_hydrolase_fold"/>
</dbReference>
<dbReference type="InterPro" id="IPR000073">
    <property type="entry name" value="AB_hydrolase_1"/>
</dbReference>
<comment type="caution">
    <text evidence="2">The sequence shown here is derived from an EMBL/GenBank/DDBJ whole genome shotgun (WGS) entry which is preliminary data.</text>
</comment>
<protein>
    <submittedName>
        <fullName evidence="2">Alpha/beta fold hydrolase</fullName>
    </submittedName>
</protein>
<dbReference type="Proteomes" id="UP000321250">
    <property type="component" value="Unassembled WGS sequence"/>
</dbReference>
<proteinExistence type="predicted"/>
<dbReference type="PRINTS" id="PR00412">
    <property type="entry name" value="EPOXHYDRLASE"/>
</dbReference>
<dbReference type="Gene3D" id="3.40.50.1820">
    <property type="entry name" value="alpha/beta hydrolase"/>
    <property type="match status" value="1"/>
</dbReference>
<feature type="domain" description="AB hydrolase-1" evidence="1">
    <location>
        <begin position="15"/>
        <end position="244"/>
    </location>
</feature>